<evidence type="ECO:0000256" key="1">
    <source>
        <dbReference type="ARBA" id="ARBA00004389"/>
    </source>
</evidence>
<evidence type="ECO:0000256" key="4">
    <source>
        <dbReference type="ARBA" id="ARBA00011335"/>
    </source>
</evidence>
<accession>A3LW92</accession>
<sequence length="232" mass="25722">MDYETKLVFQVGLLLLPIFVVALRVLAILPSVGLGSSNKDLKSISDITSGTGSSIMVLLGSGGHTGEMMRILSNVDLSSVRRTWVVSSGDSSSLVRAKEFEDKYQQNGKTCKSSEYLTLYRARKVGESLLSSLNSTVRSFVDTVNQLRKLPELPSVLLLNGPGTSVPLAYILFGMKFFGLCNTRIIYIESLARVNKLSLSGLLLLPISDRFIVQWEQLYHKYKRAEYYGILI</sequence>
<dbReference type="InParanoid" id="A3LW92"/>
<dbReference type="PANTHER" id="PTHR12154:SF4">
    <property type="entry name" value="UDP-N-ACETYLGLUCOSAMINE TRANSFERASE SUBUNIT ALG14 HOMOLOG"/>
    <property type="match status" value="1"/>
</dbReference>
<proteinExistence type="inferred from homology"/>
<dbReference type="Gene3D" id="3.40.50.2000">
    <property type="entry name" value="Glycogen Phosphorylase B"/>
    <property type="match status" value="1"/>
</dbReference>
<dbReference type="GeneID" id="4839523"/>
<evidence type="ECO:0000256" key="11">
    <source>
        <dbReference type="RuleBase" id="RU362127"/>
    </source>
</evidence>
<dbReference type="GO" id="GO:0004577">
    <property type="term" value="F:N-acetylglucosaminyldiphosphodolichol N-acetylglucosaminyltransferase activity"/>
    <property type="evidence" value="ECO:0007669"/>
    <property type="project" value="TreeGrafter"/>
</dbReference>
<evidence type="ECO:0000256" key="10">
    <source>
        <dbReference type="ARBA" id="ARBA00032062"/>
    </source>
</evidence>
<evidence type="ECO:0000313" key="12">
    <source>
        <dbReference type="EMBL" id="ABN66926.2"/>
    </source>
</evidence>
<keyword evidence="6 11" id="KW-0812">Transmembrane</keyword>
<dbReference type="Pfam" id="PF08660">
    <property type="entry name" value="Alg14"/>
    <property type="match status" value="1"/>
</dbReference>
<dbReference type="GO" id="GO:0006488">
    <property type="term" value="P:dolichol-linked oligosaccharide biosynthetic process"/>
    <property type="evidence" value="ECO:0007669"/>
    <property type="project" value="InterPro"/>
</dbReference>
<dbReference type="OMA" id="CRIVFIE"/>
<keyword evidence="7 11" id="KW-0256">Endoplasmic reticulum</keyword>
<evidence type="ECO:0000256" key="8">
    <source>
        <dbReference type="ARBA" id="ARBA00022989"/>
    </source>
</evidence>
<comment type="function">
    <text evidence="11">Involved in protein N-glycosylation. Essential for the second step of the dolichol-linked oligosaccharide pathway. Anchors the catalytic subunit ALG13 to the ER.</text>
</comment>
<dbReference type="STRING" id="322104.A3LW92"/>
<dbReference type="KEGG" id="pic:PICST_32391"/>
<gene>
    <name evidence="11" type="primary">ALG14</name>
    <name evidence="12" type="ORF">PICST_32391</name>
</gene>
<dbReference type="OrthoDB" id="17098at2759"/>
<dbReference type="AlphaFoldDB" id="A3LW92"/>
<evidence type="ECO:0000313" key="13">
    <source>
        <dbReference type="Proteomes" id="UP000002258"/>
    </source>
</evidence>
<protein>
    <recommendedName>
        <fullName evidence="5 11">UDP-N-acetylglucosamine transferase subunit ALG14</fullName>
    </recommendedName>
    <alternativeName>
        <fullName evidence="10 11">Asparagine-linked glycosylation protein 14</fullName>
    </alternativeName>
</protein>
<keyword evidence="9 11" id="KW-0472">Membrane</keyword>
<dbReference type="EMBL" id="CP000499">
    <property type="protein sequence ID" value="ABN66926.2"/>
    <property type="molecule type" value="Genomic_DNA"/>
</dbReference>
<keyword evidence="13" id="KW-1185">Reference proteome</keyword>
<dbReference type="GO" id="GO:0031965">
    <property type="term" value="C:nuclear membrane"/>
    <property type="evidence" value="ECO:0007669"/>
    <property type="project" value="UniProtKB-SubCell"/>
</dbReference>
<dbReference type="eggNOG" id="KOG3339">
    <property type="taxonomic scope" value="Eukaryota"/>
</dbReference>
<keyword evidence="8 11" id="KW-1133">Transmembrane helix</keyword>
<evidence type="ECO:0000256" key="3">
    <source>
        <dbReference type="ARBA" id="ARBA00009731"/>
    </source>
</evidence>
<evidence type="ECO:0000256" key="5">
    <source>
        <dbReference type="ARBA" id="ARBA00017467"/>
    </source>
</evidence>
<dbReference type="RefSeq" id="XP_001384955.2">
    <property type="nucleotide sequence ID" value="XM_001384918.1"/>
</dbReference>
<feature type="transmembrane region" description="Helical" evidence="11">
    <location>
        <begin position="7"/>
        <end position="29"/>
    </location>
</feature>
<dbReference type="HOGENOM" id="CLU_064541_0_1_1"/>
<name>A3LW92_PICST</name>
<dbReference type="PANTHER" id="PTHR12154">
    <property type="entry name" value="GLYCOSYL TRANSFERASE-RELATED"/>
    <property type="match status" value="1"/>
</dbReference>
<dbReference type="GO" id="GO:0043541">
    <property type="term" value="C:UDP-N-acetylglucosamine transferase complex"/>
    <property type="evidence" value="ECO:0007669"/>
    <property type="project" value="TreeGrafter"/>
</dbReference>
<evidence type="ECO:0000256" key="7">
    <source>
        <dbReference type="ARBA" id="ARBA00022824"/>
    </source>
</evidence>
<evidence type="ECO:0000256" key="9">
    <source>
        <dbReference type="ARBA" id="ARBA00023136"/>
    </source>
</evidence>
<evidence type="ECO:0000256" key="2">
    <source>
        <dbReference type="ARBA" id="ARBA00004590"/>
    </source>
</evidence>
<comment type="similarity">
    <text evidence="3 11">Belongs to the ALG14 family.</text>
</comment>
<evidence type="ECO:0000256" key="6">
    <source>
        <dbReference type="ARBA" id="ARBA00022692"/>
    </source>
</evidence>
<comment type="subunit">
    <text evidence="4 11">Heterodimer with ALG13 to form a functional enzyme.</text>
</comment>
<dbReference type="FunCoup" id="A3LW92">
    <property type="interactions" value="327"/>
</dbReference>
<organism evidence="12 13">
    <name type="scientific">Scheffersomyces stipitis (strain ATCC 58785 / CBS 6054 / NBRC 10063 / NRRL Y-11545)</name>
    <name type="common">Yeast</name>
    <name type="synonym">Pichia stipitis</name>
    <dbReference type="NCBI Taxonomy" id="322104"/>
    <lineage>
        <taxon>Eukaryota</taxon>
        <taxon>Fungi</taxon>
        <taxon>Dikarya</taxon>
        <taxon>Ascomycota</taxon>
        <taxon>Saccharomycotina</taxon>
        <taxon>Pichiomycetes</taxon>
        <taxon>Debaryomycetaceae</taxon>
        <taxon>Scheffersomyces</taxon>
    </lineage>
</organism>
<dbReference type="Proteomes" id="UP000002258">
    <property type="component" value="Chromosome 5"/>
</dbReference>
<reference evidence="12 13" key="1">
    <citation type="journal article" date="2007" name="Nat. Biotechnol.">
        <title>Genome sequence of the lignocellulose-bioconverting and xylose-fermenting yeast Pichia stipitis.</title>
        <authorList>
            <person name="Jeffries T.W."/>
            <person name="Grigoriev I.V."/>
            <person name="Grimwood J."/>
            <person name="Laplaza J.M."/>
            <person name="Aerts A."/>
            <person name="Salamov A."/>
            <person name="Schmutz J."/>
            <person name="Lindquist E."/>
            <person name="Dehal P."/>
            <person name="Shapiro H."/>
            <person name="Jin Y.S."/>
            <person name="Passoth V."/>
            <person name="Richardson P.M."/>
        </authorList>
    </citation>
    <scope>NUCLEOTIDE SEQUENCE [LARGE SCALE GENOMIC DNA]</scope>
    <source>
        <strain evidence="13">ATCC 58785 / CBS 6054 / NBRC 10063 / NRRL Y-11545</strain>
    </source>
</reference>
<dbReference type="InterPro" id="IPR013969">
    <property type="entry name" value="Oligosacch_biosynth_Alg14"/>
</dbReference>
<comment type="subcellular location">
    <subcellularLocation>
        <location evidence="1 11">Endoplasmic reticulum membrane</location>
        <topology evidence="1 11">Single-pass membrane protein</topology>
    </subcellularLocation>
    <subcellularLocation>
        <location evidence="2">Nucleus membrane</location>
        <topology evidence="2">Single-pass membrane protein</topology>
    </subcellularLocation>
</comment>